<dbReference type="Gene3D" id="3.40.50.300">
    <property type="entry name" value="P-loop containing nucleotide triphosphate hydrolases"/>
    <property type="match status" value="1"/>
</dbReference>
<evidence type="ECO:0000256" key="14">
    <source>
        <dbReference type="ARBA" id="ARBA00023170"/>
    </source>
</evidence>
<keyword evidence="15" id="KW-0325">Glycoprotein</keyword>
<comment type="similarity">
    <text evidence="19">Belongs to the ligand-gated ion channel (TC 1.A.9) family.</text>
</comment>
<comment type="subcellular location">
    <subcellularLocation>
        <location evidence="1">Golgi apparatus membrane</location>
        <topology evidence="1">Single-pass type II membrane protein</topology>
    </subcellularLocation>
    <subcellularLocation>
        <location evidence="18">Synaptic cell membrane</location>
        <topology evidence="18">Multi-pass membrane protein</topology>
    </subcellularLocation>
</comment>
<keyword evidence="6 19" id="KW-0812">Transmembrane</keyword>
<dbReference type="InterPro" id="IPR018000">
    <property type="entry name" value="Neurotransmitter_ion_chnl_CS"/>
</dbReference>
<evidence type="ECO:0000256" key="12">
    <source>
        <dbReference type="ARBA" id="ARBA00023136"/>
    </source>
</evidence>
<comment type="similarity">
    <text evidence="2">Belongs to the galactose-3-O-sulfotransferase family.</text>
</comment>
<evidence type="ECO:0000256" key="9">
    <source>
        <dbReference type="ARBA" id="ARBA00023018"/>
    </source>
</evidence>
<evidence type="ECO:0000256" key="6">
    <source>
        <dbReference type="ARBA" id="ARBA00022692"/>
    </source>
</evidence>
<dbReference type="PANTHER" id="PTHR18945">
    <property type="entry name" value="NEUROTRANSMITTER GATED ION CHANNEL"/>
    <property type="match status" value="1"/>
</dbReference>
<evidence type="ECO:0000259" key="20">
    <source>
        <dbReference type="Pfam" id="PF02931"/>
    </source>
</evidence>
<evidence type="ECO:0000256" key="17">
    <source>
        <dbReference type="ARBA" id="ARBA00023303"/>
    </source>
</evidence>
<evidence type="ECO:0000256" key="15">
    <source>
        <dbReference type="ARBA" id="ARBA00023180"/>
    </source>
</evidence>
<evidence type="ECO:0000256" key="8">
    <source>
        <dbReference type="ARBA" id="ARBA00022989"/>
    </source>
</evidence>
<evidence type="ECO:0000256" key="5">
    <source>
        <dbReference type="ARBA" id="ARBA00022679"/>
    </source>
</evidence>
<evidence type="ECO:0000256" key="10">
    <source>
        <dbReference type="ARBA" id="ARBA00023034"/>
    </source>
</evidence>
<evidence type="ECO:0000256" key="13">
    <source>
        <dbReference type="ARBA" id="ARBA00023157"/>
    </source>
</evidence>
<keyword evidence="23" id="KW-1185">Reference proteome</keyword>
<dbReference type="SUPFAM" id="SSF90112">
    <property type="entry name" value="Neurotransmitter-gated ion-channel transmembrane pore"/>
    <property type="match status" value="1"/>
</dbReference>
<dbReference type="Pfam" id="PF02932">
    <property type="entry name" value="Neur_chan_memb"/>
    <property type="match status" value="1"/>
</dbReference>
<proteinExistence type="inferred from homology"/>
<name>A0ABN7RG71_OIKDI</name>
<keyword evidence="16" id="KW-1071">Ligand-gated ion channel</keyword>
<feature type="transmembrane region" description="Helical" evidence="19">
    <location>
        <begin position="487"/>
        <end position="510"/>
    </location>
</feature>
<dbReference type="Proteomes" id="UP001158576">
    <property type="component" value="Chromosome PAR"/>
</dbReference>
<evidence type="ECO:0000256" key="4">
    <source>
        <dbReference type="ARBA" id="ARBA00022475"/>
    </source>
</evidence>
<dbReference type="InterPro" id="IPR006029">
    <property type="entry name" value="Neurotrans-gated_channel_TM"/>
</dbReference>
<dbReference type="Pfam" id="PF06990">
    <property type="entry name" value="Gal-3-0_sulfotr"/>
    <property type="match status" value="1"/>
</dbReference>
<dbReference type="CDD" id="cd19064">
    <property type="entry name" value="LGIC_TM_nAChR"/>
    <property type="match status" value="1"/>
</dbReference>
<evidence type="ECO:0000256" key="2">
    <source>
        <dbReference type="ARBA" id="ARBA00008124"/>
    </source>
</evidence>
<sequence length="701" mass="81627">MGPQGGCFPAMFNELCWEGSKRNDPVIGITYHFRWNMDYLPGIFDANRGKVKTFTTIRDPLATFRSTYNYFYRNSNDCDWPCWGAPFKQILSNTVEDVDAKPFLPIEEFLDILPEAYDSSAPYAYRVSNPQSFELGMDFDRMKDMKYVQESLAKLDSNFDLILLTEYFWEGIVLLRHLLCADYEHLYIENKNQRNYRIEPLNEERQATFDEFNKIDLLMYDYFNASLHRKIEAFGQKKMEEEIEIAKSTFSRCAEGVIDCTVAKLALNRESPQTQIINFEKMNITLLEADHRNPVKVKFRPILNEIINVNEVAQKIDIKFWFHHEWVDERLSWDPEDYGNVATLHVPQDFLWLPDYALYGNADGDFIIAESVRVRIFSNGTVMWRPPIITKTFCEIQVANFPFDSQNCSMKIGSWTGNTFLIQTRNFDARYDDVTCCEPIDLSTYNVNGEWEMFHYGCWRHIQYYEGLPEGYEDITHYIIIKRRPRYLILNIIIPTIVFSLLSCAVFYLPAEEAEKITLCISVLLSLVTFFLVIVDSIPQTARAVPKLGIYILFTMILNTVSILLTIVVENMHHRGPETHEMPQWIRTVFIDLLPRLLFSSTMKKMDVHGPKPPKISDVFKGTYQYRAIAKLAGTENETDPILLNPEVQDAIRGVEYMAKSFKEKEFNENSKAEWKYVAFVLDHCLLIGTLLHFSCDFACS</sequence>
<evidence type="ECO:0000256" key="11">
    <source>
        <dbReference type="ARBA" id="ARBA00023065"/>
    </source>
</evidence>
<evidence type="ECO:0000259" key="21">
    <source>
        <dbReference type="Pfam" id="PF02932"/>
    </source>
</evidence>
<keyword evidence="4" id="KW-1003">Cell membrane</keyword>
<dbReference type="SUPFAM" id="SSF63712">
    <property type="entry name" value="Nicotinic receptor ligand binding domain-like"/>
    <property type="match status" value="1"/>
</dbReference>
<dbReference type="InterPro" id="IPR038050">
    <property type="entry name" value="Neuro_actylchol_rec"/>
</dbReference>
<feature type="domain" description="Neurotransmitter-gated ion-channel transmembrane" evidence="21">
    <location>
        <begin position="492"/>
        <end position="695"/>
    </location>
</feature>
<dbReference type="InterPro" id="IPR002394">
    <property type="entry name" value="Nicotinic_acetylcholine_rcpt"/>
</dbReference>
<dbReference type="InterPro" id="IPR006201">
    <property type="entry name" value="Neur_channel"/>
</dbReference>
<evidence type="ECO:0000256" key="16">
    <source>
        <dbReference type="ARBA" id="ARBA00023286"/>
    </source>
</evidence>
<evidence type="ECO:0000256" key="3">
    <source>
        <dbReference type="ARBA" id="ARBA00022448"/>
    </source>
</evidence>
<keyword evidence="13" id="KW-1015">Disulfide bond</keyword>
<evidence type="ECO:0000256" key="1">
    <source>
        <dbReference type="ARBA" id="ARBA00004323"/>
    </source>
</evidence>
<dbReference type="Gene3D" id="1.20.58.390">
    <property type="entry name" value="Neurotransmitter-gated ion-channel transmembrane domain"/>
    <property type="match status" value="2"/>
</dbReference>
<comment type="caution">
    <text evidence="19">Lacks conserved residue(s) required for the propagation of feature annotation.</text>
</comment>
<evidence type="ECO:0000256" key="7">
    <source>
        <dbReference type="ARBA" id="ARBA00022968"/>
    </source>
</evidence>
<gene>
    <name evidence="22" type="ORF">OKIOD_LOCUS44</name>
</gene>
<keyword evidence="10" id="KW-0333">Golgi apparatus</keyword>
<organism evidence="22 23">
    <name type="scientific">Oikopleura dioica</name>
    <name type="common">Tunicate</name>
    <dbReference type="NCBI Taxonomy" id="34765"/>
    <lineage>
        <taxon>Eukaryota</taxon>
        <taxon>Metazoa</taxon>
        <taxon>Chordata</taxon>
        <taxon>Tunicata</taxon>
        <taxon>Appendicularia</taxon>
        <taxon>Copelata</taxon>
        <taxon>Oikopleuridae</taxon>
        <taxon>Oikopleura</taxon>
    </lineage>
</organism>
<dbReference type="CDD" id="cd18997">
    <property type="entry name" value="LGIC_ECD_nAChR"/>
    <property type="match status" value="1"/>
</dbReference>
<dbReference type="InterPro" id="IPR036734">
    <property type="entry name" value="Neur_chan_lig-bd_sf"/>
</dbReference>
<dbReference type="PRINTS" id="PR00254">
    <property type="entry name" value="NICOTINICR"/>
</dbReference>
<feature type="transmembrane region" description="Helical" evidence="19">
    <location>
        <begin position="516"/>
        <end position="536"/>
    </location>
</feature>
<dbReference type="InterPro" id="IPR027417">
    <property type="entry name" value="P-loop_NTPase"/>
</dbReference>
<keyword evidence="11 19" id="KW-0406">Ion transport</keyword>
<keyword evidence="14" id="KW-0675">Receptor</keyword>
<accession>A0ABN7RG71</accession>
<evidence type="ECO:0000313" key="23">
    <source>
        <dbReference type="Proteomes" id="UP001158576"/>
    </source>
</evidence>
<keyword evidence="17 19" id="KW-0407">Ion channel</keyword>
<dbReference type="InterPro" id="IPR036719">
    <property type="entry name" value="Neuro-gated_channel_TM_sf"/>
</dbReference>
<keyword evidence="7" id="KW-0735">Signal-anchor</keyword>
<evidence type="ECO:0000256" key="19">
    <source>
        <dbReference type="RuleBase" id="RU000687"/>
    </source>
</evidence>
<dbReference type="Pfam" id="PF02931">
    <property type="entry name" value="Neur_chan_LBD"/>
    <property type="match status" value="1"/>
</dbReference>
<keyword evidence="3 19" id="KW-0813">Transport</keyword>
<keyword evidence="12 19" id="KW-0472">Membrane</keyword>
<dbReference type="InterPro" id="IPR009729">
    <property type="entry name" value="Gal-3-0_sulfotransfrase"/>
</dbReference>
<dbReference type="PRINTS" id="PR00252">
    <property type="entry name" value="NRIONCHANNEL"/>
</dbReference>
<dbReference type="Gene3D" id="2.70.170.10">
    <property type="entry name" value="Neurotransmitter-gated ion-channel ligand-binding domain"/>
    <property type="match status" value="1"/>
</dbReference>
<reference evidence="22 23" key="1">
    <citation type="submission" date="2021-04" db="EMBL/GenBank/DDBJ databases">
        <authorList>
            <person name="Bliznina A."/>
        </authorList>
    </citation>
    <scope>NUCLEOTIDE SEQUENCE [LARGE SCALE GENOMIC DNA]</scope>
</reference>
<feature type="domain" description="Neurotransmitter-gated ion-channel ligand-binding" evidence="20">
    <location>
        <begin position="290"/>
        <end position="485"/>
    </location>
</feature>
<protein>
    <submittedName>
        <fullName evidence="22">Oidioi.mRNA.OKI2018_I69.PAR.g8486.t1.cds</fullName>
    </submittedName>
</protein>
<evidence type="ECO:0000256" key="18">
    <source>
        <dbReference type="ARBA" id="ARBA00034099"/>
    </source>
</evidence>
<dbReference type="EMBL" id="OU015568">
    <property type="protein sequence ID" value="CAG5076543.1"/>
    <property type="molecule type" value="Genomic_DNA"/>
</dbReference>
<keyword evidence="8 19" id="KW-1133">Transmembrane helix</keyword>
<keyword evidence="5" id="KW-0808">Transferase</keyword>
<evidence type="ECO:0000313" key="22">
    <source>
        <dbReference type="EMBL" id="CAG5076543.1"/>
    </source>
</evidence>
<keyword evidence="9" id="KW-0770">Synapse</keyword>
<dbReference type="PROSITE" id="PS00236">
    <property type="entry name" value="NEUROTR_ION_CHANNEL"/>
    <property type="match status" value="1"/>
</dbReference>
<dbReference type="InterPro" id="IPR006202">
    <property type="entry name" value="Neur_chan_lig-bd"/>
</dbReference>
<feature type="transmembrane region" description="Helical" evidence="19">
    <location>
        <begin position="548"/>
        <end position="569"/>
    </location>
</feature>